<reference evidence="2 3" key="1">
    <citation type="journal article" date="2010" name="Cell">
        <title>The genome of Naegleria gruberi illuminates early eukaryotic versatility.</title>
        <authorList>
            <person name="Fritz-Laylin L.K."/>
            <person name="Prochnik S.E."/>
            <person name="Ginger M.L."/>
            <person name="Dacks J.B."/>
            <person name="Carpenter M.L."/>
            <person name="Field M.C."/>
            <person name="Kuo A."/>
            <person name="Paredez A."/>
            <person name="Chapman J."/>
            <person name="Pham J."/>
            <person name="Shu S."/>
            <person name="Neupane R."/>
            <person name="Cipriano M."/>
            <person name="Mancuso J."/>
            <person name="Tu H."/>
            <person name="Salamov A."/>
            <person name="Lindquist E."/>
            <person name="Shapiro H."/>
            <person name="Lucas S."/>
            <person name="Grigoriev I.V."/>
            <person name="Cande W.Z."/>
            <person name="Fulton C."/>
            <person name="Rokhsar D.S."/>
            <person name="Dawson S.C."/>
        </authorList>
    </citation>
    <scope>NUCLEOTIDE SEQUENCE [LARGE SCALE GENOMIC DNA]</scope>
    <source>
        <strain evidence="2 3">NEG-M</strain>
    </source>
</reference>
<dbReference type="OrthoDB" id="10258720at2759"/>
<proteinExistence type="predicted"/>
<feature type="transmembrane region" description="Helical" evidence="1">
    <location>
        <begin position="446"/>
        <end position="472"/>
    </location>
</feature>
<dbReference type="eggNOG" id="ENOG502T1DV">
    <property type="taxonomic scope" value="Eukaryota"/>
</dbReference>
<evidence type="ECO:0000256" key="1">
    <source>
        <dbReference type="SAM" id="Phobius"/>
    </source>
</evidence>
<keyword evidence="3" id="KW-1185">Reference proteome</keyword>
<dbReference type="InParanoid" id="D2VN50"/>
<dbReference type="EMBL" id="GG738884">
    <property type="protein sequence ID" value="EFC41681.1"/>
    <property type="molecule type" value="Genomic_DNA"/>
</dbReference>
<organism evidence="3">
    <name type="scientific">Naegleria gruberi</name>
    <name type="common">Amoeba</name>
    <dbReference type="NCBI Taxonomy" id="5762"/>
    <lineage>
        <taxon>Eukaryota</taxon>
        <taxon>Discoba</taxon>
        <taxon>Heterolobosea</taxon>
        <taxon>Tetramitia</taxon>
        <taxon>Eutetramitia</taxon>
        <taxon>Vahlkampfiidae</taxon>
        <taxon>Naegleria</taxon>
    </lineage>
</organism>
<dbReference type="RefSeq" id="XP_002674425.1">
    <property type="nucleotide sequence ID" value="XM_002674379.1"/>
</dbReference>
<gene>
    <name evidence="2" type="ORF">NAEGRDRAFT_70371</name>
</gene>
<protein>
    <submittedName>
        <fullName evidence="2">Predicted protein</fullName>
    </submittedName>
</protein>
<dbReference type="KEGG" id="ngr:NAEGRDRAFT_70371"/>
<dbReference type="AlphaFoldDB" id="D2VN50"/>
<keyword evidence="1" id="KW-0472">Membrane</keyword>
<accession>D2VN50</accession>
<keyword evidence="1" id="KW-0812">Transmembrane</keyword>
<dbReference type="VEuPathDB" id="AmoebaDB:NAEGRDRAFT_70371"/>
<evidence type="ECO:0000313" key="3">
    <source>
        <dbReference type="Proteomes" id="UP000006671"/>
    </source>
</evidence>
<keyword evidence="1" id="KW-1133">Transmembrane helix</keyword>
<dbReference type="OMA" id="KFYNFNR"/>
<dbReference type="Proteomes" id="UP000006671">
    <property type="component" value="Unassembled WGS sequence"/>
</dbReference>
<sequence length="484" mass="55859">MNHIKRLIEKYPKQDPTTNYILDQDHTFESWTNVFSLFKQEFSNFNKPLLNHLLEKLAIQVEDPDSPGEFKFNKYIPESLQKSLDLYLFGKIYVEENTLEGSNSDIFITKLNNVLNNIQNSINENTIMNTNSNEYDNINDINNINDNNYDNDNFEMNELKRGIQETNSTKPKNNCDKRSIFVQYETPYYTCNGTIVSFNQYEKYINDVNSTMECYTNTTIHYACICPLEKTGDYCKNVRKFDCKSTMLTPIPQCQKPPIHYGGISLDGDFPCHVMDKSSEAVPFSFLLNCSFAEDPDWKTINSNLTNNSTVTIVSNGQKTTVGSIRNKFTYFFKSSQDENPQFALYQPISQNFTLKFYNFNRLGDQRGRFNVPLKEGELYVGKKVIQVTTFIPSSLPNDFFAGERLYGEIGFILGEVSGLNSMNNIRLFLDFKDRQPPEYTDYTNLIIGLVVPFGSIILLTILGIIIGYCYYKKIKDRNFLKAD</sequence>
<evidence type="ECO:0000313" key="2">
    <source>
        <dbReference type="EMBL" id="EFC41681.1"/>
    </source>
</evidence>
<name>D2VN50_NAEGR</name>
<dbReference type="GeneID" id="8851426"/>